<dbReference type="Proteomes" id="UP001200034">
    <property type="component" value="Unassembled WGS sequence"/>
</dbReference>
<evidence type="ECO:0000256" key="2">
    <source>
        <dbReference type="SAM" id="SignalP"/>
    </source>
</evidence>
<evidence type="ECO:0000313" key="4">
    <source>
        <dbReference type="Proteomes" id="UP001200034"/>
    </source>
</evidence>
<feature type="signal peptide" evidence="2">
    <location>
        <begin position="1"/>
        <end position="20"/>
    </location>
</feature>
<organism evidence="3 4">
    <name type="scientific">Drosophila rubida</name>
    <dbReference type="NCBI Taxonomy" id="30044"/>
    <lineage>
        <taxon>Eukaryota</taxon>
        <taxon>Metazoa</taxon>
        <taxon>Ecdysozoa</taxon>
        <taxon>Arthropoda</taxon>
        <taxon>Hexapoda</taxon>
        <taxon>Insecta</taxon>
        <taxon>Pterygota</taxon>
        <taxon>Neoptera</taxon>
        <taxon>Endopterygota</taxon>
        <taxon>Diptera</taxon>
        <taxon>Brachycera</taxon>
        <taxon>Muscomorpha</taxon>
        <taxon>Ephydroidea</taxon>
        <taxon>Drosophilidae</taxon>
        <taxon>Drosophila</taxon>
    </lineage>
</organism>
<name>A0AAD4JS65_9MUSC</name>
<proteinExistence type="predicted"/>
<feature type="chain" id="PRO_5042060263" evidence="2">
    <location>
        <begin position="21"/>
        <end position="263"/>
    </location>
</feature>
<evidence type="ECO:0000256" key="1">
    <source>
        <dbReference type="SAM" id="MobiDB-lite"/>
    </source>
</evidence>
<comment type="caution">
    <text evidence="3">The sequence shown here is derived from an EMBL/GenBank/DDBJ whole genome shotgun (WGS) entry which is preliminary data.</text>
</comment>
<keyword evidence="2" id="KW-0732">Signal</keyword>
<gene>
    <name evidence="3" type="ORF">KR093_009660</name>
</gene>
<keyword evidence="4" id="KW-1185">Reference proteome</keyword>
<evidence type="ECO:0000313" key="3">
    <source>
        <dbReference type="EMBL" id="KAH8355256.1"/>
    </source>
</evidence>
<dbReference type="EMBL" id="JAJJHW010003889">
    <property type="protein sequence ID" value="KAH8355256.1"/>
    <property type="molecule type" value="Genomic_DNA"/>
</dbReference>
<dbReference type="AlphaFoldDB" id="A0AAD4JS65"/>
<accession>A0AAD4JS65</accession>
<protein>
    <submittedName>
        <fullName evidence="3">Uncharacterized protein</fullName>
    </submittedName>
</protein>
<feature type="region of interest" description="Disordered" evidence="1">
    <location>
        <begin position="205"/>
        <end position="241"/>
    </location>
</feature>
<reference evidence="3" key="1">
    <citation type="journal article" date="2021" name="Mol. Ecol. Resour.">
        <title>Phylogenomic analyses of the genus Drosophila reveals genomic signals of climate adaptation.</title>
        <authorList>
            <person name="Li F."/>
            <person name="Rane R.V."/>
            <person name="Luria V."/>
            <person name="Xiong Z."/>
            <person name="Chen J."/>
            <person name="Li Z."/>
            <person name="Catullo R.A."/>
            <person name="Griffin P.C."/>
            <person name="Schiffer M."/>
            <person name="Pearce S."/>
            <person name="Lee S.F."/>
            <person name="McElroy K."/>
            <person name="Stocker A."/>
            <person name="Shirriffs J."/>
            <person name="Cockerell F."/>
            <person name="Coppin C."/>
            <person name="Sgro C.M."/>
            <person name="Karger A."/>
            <person name="Cain J.W."/>
            <person name="Weber J.A."/>
            <person name="Santpere G."/>
            <person name="Kirschner M.W."/>
            <person name="Hoffmann A.A."/>
            <person name="Oakeshott J.G."/>
            <person name="Zhang G."/>
        </authorList>
    </citation>
    <scope>NUCLEOTIDE SEQUENCE</scope>
    <source>
        <strain evidence="3">BGI-SZ-2011g</strain>
    </source>
</reference>
<sequence>MSRWLAFSLALALVCSTCNAGLRDWLDRADAIALAFEDFSLFPSRMIFSILGTRKTPPPPMKRITAEVSDNSDIITVIRSPADDPEATQRTNRGGALSSIQDRISNRIDKVQEQIGDGVSAVANKVSERLGGVGGGLINGLGGVTSRLAGGLFRGGRDAPAVGRISNIGLFGNDQSADDSYRVEPKVRFAADDILIHSGKPLGDDFSLDQNSQGNDSVPKRNSRNDGNIGKQKKESENVGGNIVSGVTEQVSGIGNQFLNMFG</sequence>